<dbReference type="InterPro" id="IPR011701">
    <property type="entry name" value="MFS"/>
</dbReference>
<dbReference type="Gene3D" id="1.20.1250.20">
    <property type="entry name" value="MFS general substrate transporter like domains"/>
    <property type="match status" value="1"/>
</dbReference>
<evidence type="ECO:0000313" key="8">
    <source>
        <dbReference type="WBParaSite" id="TCNE_0000237901-mRNA-1"/>
    </source>
</evidence>
<dbReference type="AlphaFoldDB" id="A0A183U1K9"/>
<dbReference type="InterPro" id="IPR036259">
    <property type="entry name" value="MFS_trans_sf"/>
</dbReference>
<protein>
    <submittedName>
        <fullName evidence="8">MFS domain-containing protein</fullName>
    </submittedName>
</protein>
<keyword evidence="7" id="KW-1185">Reference proteome</keyword>
<feature type="transmembrane region" description="Helical" evidence="6">
    <location>
        <begin position="106"/>
        <end position="124"/>
    </location>
</feature>
<dbReference type="WBParaSite" id="TCNE_0000237901-mRNA-1">
    <property type="protein sequence ID" value="TCNE_0000237901-mRNA-1"/>
    <property type="gene ID" value="TCNE_0000237901"/>
</dbReference>
<sequence>LQGTANQRGNVASLFVRELRITTLLLWFIWCANSFCYYGLVLFTTVLFQSDDRCHGGGQFNETIFGECRQLVQDDYFDLLSTTLAEFPGLLITAATIEWFGRKKTMGIEFGVFSLFTFLLLFCLSRRTVTIFIFVARAFISGAFQCAYVYTPEIYPTTLRAVGLGASSAMARFGAITTPFVAQVAAGTSLYIPISVYGVAGLLGLVASLILPIETKGRQMANTEENKYGEKKNLENPMLIMFDV</sequence>
<keyword evidence="2" id="KW-0813">Transport</keyword>
<accession>A0A183U1K9</accession>
<feature type="transmembrane region" description="Helical" evidence="6">
    <location>
        <begin position="131"/>
        <end position="150"/>
    </location>
</feature>
<keyword evidence="5 6" id="KW-0472">Membrane</keyword>
<feature type="transmembrane region" description="Helical" evidence="6">
    <location>
        <begin position="24"/>
        <end position="48"/>
    </location>
</feature>
<dbReference type="SUPFAM" id="SSF103473">
    <property type="entry name" value="MFS general substrate transporter"/>
    <property type="match status" value="1"/>
</dbReference>
<keyword evidence="3 6" id="KW-0812">Transmembrane</keyword>
<dbReference type="Proteomes" id="UP000050794">
    <property type="component" value="Unassembled WGS sequence"/>
</dbReference>
<reference evidence="8" key="1">
    <citation type="submission" date="2016-06" db="UniProtKB">
        <authorList>
            <consortium name="WormBaseParasite"/>
        </authorList>
    </citation>
    <scope>IDENTIFICATION</scope>
</reference>
<evidence type="ECO:0000313" key="7">
    <source>
        <dbReference type="Proteomes" id="UP000050794"/>
    </source>
</evidence>
<proteinExistence type="predicted"/>
<name>A0A183U1K9_TOXCA</name>
<evidence type="ECO:0000256" key="4">
    <source>
        <dbReference type="ARBA" id="ARBA00022989"/>
    </source>
</evidence>
<evidence type="ECO:0000256" key="3">
    <source>
        <dbReference type="ARBA" id="ARBA00022692"/>
    </source>
</evidence>
<evidence type="ECO:0000256" key="5">
    <source>
        <dbReference type="ARBA" id="ARBA00023136"/>
    </source>
</evidence>
<dbReference type="GO" id="GO:0016020">
    <property type="term" value="C:membrane"/>
    <property type="evidence" value="ECO:0007669"/>
    <property type="project" value="UniProtKB-SubCell"/>
</dbReference>
<keyword evidence="4 6" id="KW-1133">Transmembrane helix</keyword>
<comment type="subcellular location">
    <subcellularLocation>
        <location evidence="1">Membrane</location>
        <topology evidence="1">Multi-pass membrane protein</topology>
    </subcellularLocation>
</comment>
<dbReference type="PANTHER" id="PTHR23511:SF5">
    <property type="entry name" value="MAJOR FACILITATOR-TYPE TRANSPORTER HXNZ-RELATED"/>
    <property type="match status" value="1"/>
</dbReference>
<evidence type="ECO:0000256" key="2">
    <source>
        <dbReference type="ARBA" id="ARBA00022448"/>
    </source>
</evidence>
<dbReference type="GO" id="GO:0022857">
    <property type="term" value="F:transmembrane transporter activity"/>
    <property type="evidence" value="ECO:0007669"/>
    <property type="project" value="InterPro"/>
</dbReference>
<feature type="transmembrane region" description="Helical" evidence="6">
    <location>
        <begin position="190"/>
        <end position="211"/>
    </location>
</feature>
<evidence type="ECO:0000256" key="1">
    <source>
        <dbReference type="ARBA" id="ARBA00004141"/>
    </source>
</evidence>
<dbReference type="Pfam" id="PF07690">
    <property type="entry name" value="MFS_1"/>
    <property type="match status" value="1"/>
</dbReference>
<evidence type="ECO:0000256" key="6">
    <source>
        <dbReference type="SAM" id="Phobius"/>
    </source>
</evidence>
<dbReference type="PANTHER" id="PTHR23511">
    <property type="entry name" value="SYNAPTIC VESICLE GLYCOPROTEIN 2"/>
    <property type="match status" value="1"/>
</dbReference>
<organism evidence="7 8">
    <name type="scientific">Toxocara canis</name>
    <name type="common">Canine roundworm</name>
    <dbReference type="NCBI Taxonomy" id="6265"/>
    <lineage>
        <taxon>Eukaryota</taxon>
        <taxon>Metazoa</taxon>
        <taxon>Ecdysozoa</taxon>
        <taxon>Nematoda</taxon>
        <taxon>Chromadorea</taxon>
        <taxon>Rhabditida</taxon>
        <taxon>Spirurina</taxon>
        <taxon>Ascaridomorpha</taxon>
        <taxon>Ascaridoidea</taxon>
        <taxon>Toxocaridae</taxon>
        <taxon>Toxocara</taxon>
    </lineage>
</organism>